<protein>
    <recommendedName>
        <fullName evidence="4">AMP-activated protein kinase glycogen-binding domain-containing protein</fullName>
    </recommendedName>
</protein>
<name>W9YRP1_9EURO</name>
<feature type="compositionally biased region" description="Low complexity" evidence="2">
    <location>
        <begin position="143"/>
        <end position="152"/>
    </location>
</feature>
<feature type="compositionally biased region" description="Basic and acidic residues" evidence="2">
    <location>
        <begin position="131"/>
        <end position="142"/>
    </location>
</feature>
<feature type="region of interest" description="Disordered" evidence="2">
    <location>
        <begin position="96"/>
        <end position="216"/>
    </location>
</feature>
<dbReference type="PANTHER" id="PTHR10343">
    <property type="entry name" value="5'-AMP-ACTIVATED PROTEIN KINASE , BETA SUBUNIT"/>
    <property type="match status" value="1"/>
</dbReference>
<dbReference type="RefSeq" id="XP_007719467.1">
    <property type="nucleotide sequence ID" value="XM_007721277.1"/>
</dbReference>
<dbReference type="GO" id="GO:0005634">
    <property type="term" value="C:nucleus"/>
    <property type="evidence" value="ECO:0007669"/>
    <property type="project" value="TreeGrafter"/>
</dbReference>
<dbReference type="GO" id="GO:0005737">
    <property type="term" value="C:cytoplasm"/>
    <property type="evidence" value="ECO:0007669"/>
    <property type="project" value="TreeGrafter"/>
</dbReference>
<evidence type="ECO:0000313" key="5">
    <source>
        <dbReference type="EMBL" id="EXJ95238.1"/>
    </source>
</evidence>
<dbReference type="STRING" id="1182541.W9YRP1"/>
<dbReference type="eggNOG" id="ENOG502STER">
    <property type="taxonomic scope" value="Eukaryota"/>
</dbReference>
<feature type="compositionally biased region" description="Polar residues" evidence="2">
    <location>
        <begin position="112"/>
        <end position="125"/>
    </location>
</feature>
<evidence type="ECO:0000256" key="1">
    <source>
        <dbReference type="ARBA" id="ARBA00038216"/>
    </source>
</evidence>
<dbReference type="Gene3D" id="2.60.40.10">
    <property type="entry name" value="Immunoglobulins"/>
    <property type="match status" value="1"/>
</dbReference>
<comment type="caution">
    <text evidence="5">The sequence shown here is derived from an EMBL/GenBank/DDBJ whole genome shotgun (WGS) entry which is preliminary data.</text>
</comment>
<dbReference type="InterPro" id="IPR013783">
    <property type="entry name" value="Ig-like_fold"/>
</dbReference>
<dbReference type="InterPro" id="IPR032640">
    <property type="entry name" value="AMPK1_CBM"/>
</dbReference>
<sequence>MVATTITFTKPGVQAPVYVAGGFTDWQPTEMNYEAVEKDGVVENHFSYTADLQRGEYQYKFRLGPGDWWVLDESTPTSDDGVGNINNLLIVQPEETRLPADTPAGREAEVPVSTSSVGDTESPTEISAEEEAPKDTPPEHEPQAAATAPQTAVENFDGTKEDTIPDIAPPPYEEHHAAPASATSHETAPAVSIGIEKKPSDSGAGTGTGTGTKSVQSEIKQTVPSWFTQSPVLVAAIIAVPVFISYIWYR</sequence>
<evidence type="ECO:0000256" key="3">
    <source>
        <dbReference type="SAM" id="Phobius"/>
    </source>
</evidence>
<keyword evidence="3" id="KW-1133">Transmembrane helix</keyword>
<dbReference type="Proteomes" id="UP000019484">
    <property type="component" value="Unassembled WGS sequence"/>
</dbReference>
<evidence type="ECO:0000313" key="6">
    <source>
        <dbReference type="Proteomes" id="UP000019484"/>
    </source>
</evidence>
<keyword evidence="6" id="KW-1185">Reference proteome</keyword>
<reference evidence="5 6" key="1">
    <citation type="submission" date="2013-03" db="EMBL/GenBank/DDBJ databases">
        <title>The Genome Sequence of Capronia coronata CBS 617.96.</title>
        <authorList>
            <consortium name="The Broad Institute Genomics Platform"/>
            <person name="Cuomo C."/>
            <person name="de Hoog S."/>
            <person name="Gorbushina A."/>
            <person name="Walker B."/>
            <person name="Young S.K."/>
            <person name="Zeng Q."/>
            <person name="Gargeya S."/>
            <person name="Fitzgerald M."/>
            <person name="Haas B."/>
            <person name="Abouelleil A."/>
            <person name="Allen A.W."/>
            <person name="Alvarado L."/>
            <person name="Arachchi H.M."/>
            <person name="Berlin A.M."/>
            <person name="Chapman S.B."/>
            <person name="Gainer-Dewar J."/>
            <person name="Goldberg J."/>
            <person name="Griggs A."/>
            <person name="Gujja S."/>
            <person name="Hansen M."/>
            <person name="Howarth C."/>
            <person name="Imamovic A."/>
            <person name="Ireland A."/>
            <person name="Larimer J."/>
            <person name="McCowan C."/>
            <person name="Murphy C."/>
            <person name="Pearson M."/>
            <person name="Poon T.W."/>
            <person name="Priest M."/>
            <person name="Roberts A."/>
            <person name="Saif S."/>
            <person name="Shea T."/>
            <person name="Sisk P."/>
            <person name="Sykes S."/>
            <person name="Wortman J."/>
            <person name="Nusbaum C."/>
            <person name="Birren B."/>
        </authorList>
    </citation>
    <scope>NUCLEOTIDE SEQUENCE [LARGE SCALE GENOMIC DNA]</scope>
    <source>
        <strain evidence="5 6">CBS 617.96</strain>
    </source>
</reference>
<feature type="compositionally biased region" description="Basic and acidic residues" evidence="2">
    <location>
        <begin position="96"/>
        <end position="109"/>
    </location>
</feature>
<feature type="domain" description="AMP-activated protein kinase glycogen-binding" evidence="4">
    <location>
        <begin position="3"/>
        <end position="95"/>
    </location>
</feature>
<keyword evidence="3" id="KW-0472">Membrane</keyword>
<dbReference type="GeneID" id="19155266"/>
<proteinExistence type="inferred from homology"/>
<dbReference type="GO" id="GO:0007165">
    <property type="term" value="P:signal transduction"/>
    <property type="evidence" value="ECO:0007669"/>
    <property type="project" value="TreeGrafter"/>
</dbReference>
<feature type="transmembrane region" description="Helical" evidence="3">
    <location>
        <begin position="226"/>
        <end position="249"/>
    </location>
</feature>
<dbReference type="AlphaFoldDB" id="W9YRP1"/>
<dbReference type="InterPro" id="IPR050827">
    <property type="entry name" value="CRP1_MDG1_kinase"/>
</dbReference>
<dbReference type="GO" id="GO:0031588">
    <property type="term" value="C:nucleotide-activated protein kinase complex"/>
    <property type="evidence" value="ECO:0007669"/>
    <property type="project" value="TreeGrafter"/>
</dbReference>
<dbReference type="PANTHER" id="PTHR10343:SF81">
    <property type="entry name" value="CRUCIFORM DNA-RECOGNIZING PROTEIN 1-RELATED"/>
    <property type="match status" value="1"/>
</dbReference>
<gene>
    <name evidence="5" type="ORF">A1O1_00358</name>
</gene>
<evidence type="ECO:0000256" key="2">
    <source>
        <dbReference type="SAM" id="MobiDB-lite"/>
    </source>
</evidence>
<dbReference type="Pfam" id="PF16561">
    <property type="entry name" value="AMPK1_CBM"/>
    <property type="match status" value="1"/>
</dbReference>
<dbReference type="InterPro" id="IPR014756">
    <property type="entry name" value="Ig_E-set"/>
</dbReference>
<keyword evidence="3" id="KW-0812">Transmembrane</keyword>
<evidence type="ECO:0000259" key="4">
    <source>
        <dbReference type="Pfam" id="PF16561"/>
    </source>
</evidence>
<organism evidence="5 6">
    <name type="scientific">Capronia coronata CBS 617.96</name>
    <dbReference type="NCBI Taxonomy" id="1182541"/>
    <lineage>
        <taxon>Eukaryota</taxon>
        <taxon>Fungi</taxon>
        <taxon>Dikarya</taxon>
        <taxon>Ascomycota</taxon>
        <taxon>Pezizomycotina</taxon>
        <taxon>Eurotiomycetes</taxon>
        <taxon>Chaetothyriomycetidae</taxon>
        <taxon>Chaetothyriales</taxon>
        <taxon>Herpotrichiellaceae</taxon>
        <taxon>Capronia</taxon>
    </lineage>
</organism>
<comment type="similarity">
    <text evidence="1">Belongs to the CRP1/MDG1 family.</text>
</comment>
<dbReference type="EMBL" id="AMWN01000001">
    <property type="protein sequence ID" value="EXJ95238.1"/>
    <property type="molecule type" value="Genomic_DNA"/>
</dbReference>
<dbReference type="SUPFAM" id="SSF81296">
    <property type="entry name" value="E set domains"/>
    <property type="match status" value="1"/>
</dbReference>
<dbReference type="GO" id="GO:0019901">
    <property type="term" value="F:protein kinase binding"/>
    <property type="evidence" value="ECO:0007669"/>
    <property type="project" value="TreeGrafter"/>
</dbReference>
<dbReference type="OrthoDB" id="5350410at2759"/>
<dbReference type="HOGENOM" id="CLU_071887_0_0_1"/>
<dbReference type="CDD" id="cd02859">
    <property type="entry name" value="E_set_AMPKbeta_like_N"/>
    <property type="match status" value="1"/>
</dbReference>
<accession>W9YRP1</accession>